<evidence type="ECO:0000313" key="8">
    <source>
        <dbReference type="Proteomes" id="UP001595843"/>
    </source>
</evidence>
<dbReference type="PIRSF" id="PIRSF036492">
    <property type="entry name" value="ALDH"/>
    <property type="match status" value="1"/>
</dbReference>
<name>A0ABV8JEY8_9BACL</name>
<protein>
    <recommendedName>
        <fullName evidence="3">Aldehyde dehydrogenase</fullName>
    </recommendedName>
</protein>
<evidence type="ECO:0000313" key="7">
    <source>
        <dbReference type="EMBL" id="MFC4075833.1"/>
    </source>
</evidence>
<evidence type="ECO:0000256" key="2">
    <source>
        <dbReference type="ARBA" id="ARBA00023002"/>
    </source>
</evidence>
<feature type="active site" evidence="4">
    <location>
        <position position="211"/>
    </location>
</feature>
<dbReference type="PROSITE" id="PS00687">
    <property type="entry name" value="ALDEHYDE_DEHYDR_GLU"/>
    <property type="match status" value="1"/>
</dbReference>
<accession>A0ABV8JEY8</accession>
<gene>
    <name evidence="7" type="ORF">ACFOUO_03315</name>
</gene>
<dbReference type="PANTHER" id="PTHR43570">
    <property type="entry name" value="ALDEHYDE DEHYDROGENASE"/>
    <property type="match status" value="1"/>
</dbReference>
<evidence type="ECO:0000256" key="5">
    <source>
        <dbReference type="RuleBase" id="RU003345"/>
    </source>
</evidence>
<dbReference type="Gene3D" id="3.40.309.10">
    <property type="entry name" value="Aldehyde Dehydrogenase, Chain A, domain 2"/>
    <property type="match status" value="1"/>
</dbReference>
<dbReference type="CDD" id="cd07136">
    <property type="entry name" value="ALDH_YwdH-P39616"/>
    <property type="match status" value="1"/>
</dbReference>
<dbReference type="InterPro" id="IPR016163">
    <property type="entry name" value="Ald_DH_C"/>
</dbReference>
<dbReference type="Proteomes" id="UP001595843">
    <property type="component" value="Unassembled WGS sequence"/>
</dbReference>
<dbReference type="PROSITE" id="PS00070">
    <property type="entry name" value="ALDEHYDE_DEHYDR_CYS"/>
    <property type="match status" value="1"/>
</dbReference>
<evidence type="ECO:0000256" key="1">
    <source>
        <dbReference type="ARBA" id="ARBA00009986"/>
    </source>
</evidence>
<keyword evidence="8" id="KW-1185">Reference proteome</keyword>
<dbReference type="InterPro" id="IPR016160">
    <property type="entry name" value="Ald_DH_CS_CYS"/>
</dbReference>
<feature type="domain" description="Aldehyde dehydrogenase" evidence="6">
    <location>
        <begin position="10"/>
        <end position="429"/>
    </location>
</feature>
<sequence>MPLDISSLLDKQQHFFQTGRTLELSFRKERLSAVRHWILTHESRIMKALRADLNKSSHEAFVTEIGIVLEEIRTASRHLKKWSRPRKVPTPLTHMGSKSWIQPEPFGISLIIGPWNYPFQLIVAPLIGAIAAGNCVVLKPSEMAPHTSTLIRKMAEEIFDPAHVTVVEGGVKESEALLEQPFDSIFFTGSPAVGRIVMEAAAKRITPLTLELGGKSPVIVDRDAHLALAAKRIIWGKFINAGQTCIAPDYLVVHQDVREELVERMKAAIQELYGEEPLENPDYPRIIHERHFTRLSRFLEKGIILTGGGIDASAPAMEPTLLENVSWTDPVMEEEIFGPILPVLPFDDLDEVIRQIRRKPKPLALYCFTESKQTEDRILSALPFGGGCVNDTLMHFASPYLPFGGVGPSGMGRYHGKGSFDCFSHQKSILKQTTRFDFPFRYPTSKIGLKVLRKLMR</sequence>
<dbReference type="InterPro" id="IPR012394">
    <property type="entry name" value="Aldehyde_DH_NAD(P)"/>
</dbReference>
<dbReference type="InterPro" id="IPR029510">
    <property type="entry name" value="Ald_DH_CS_GLU"/>
</dbReference>
<dbReference type="EMBL" id="JBHSAP010000007">
    <property type="protein sequence ID" value="MFC4075833.1"/>
    <property type="molecule type" value="Genomic_DNA"/>
</dbReference>
<dbReference type="PANTHER" id="PTHR43570:SF16">
    <property type="entry name" value="ALDEHYDE DEHYDROGENASE TYPE III, ISOFORM Q"/>
    <property type="match status" value="1"/>
</dbReference>
<dbReference type="SUPFAM" id="SSF53720">
    <property type="entry name" value="ALDH-like"/>
    <property type="match status" value="1"/>
</dbReference>
<proteinExistence type="inferred from homology"/>
<dbReference type="InterPro" id="IPR016161">
    <property type="entry name" value="Ald_DH/histidinol_DH"/>
</dbReference>
<dbReference type="InterPro" id="IPR015590">
    <property type="entry name" value="Aldehyde_DH_dom"/>
</dbReference>
<keyword evidence="2 3" id="KW-0560">Oxidoreductase</keyword>
<comment type="caution">
    <text evidence="7">The sequence shown here is derived from an EMBL/GenBank/DDBJ whole genome shotgun (WGS) entry which is preliminary data.</text>
</comment>
<dbReference type="Gene3D" id="3.40.605.10">
    <property type="entry name" value="Aldehyde Dehydrogenase, Chain A, domain 1"/>
    <property type="match status" value="1"/>
</dbReference>
<dbReference type="Pfam" id="PF00171">
    <property type="entry name" value="Aldedh"/>
    <property type="match status" value="1"/>
</dbReference>
<dbReference type="RefSeq" id="WP_380702127.1">
    <property type="nucleotide sequence ID" value="NZ_JBHSAP010000007.1"/>
</dbReference>
<organism evidence="7 8">
    <name type="scientific">Salinithrix halophila</name>
    <dbReference type="NCBI Taxonomy" id="1485204"/>
    <lineage>
        <taxon>Bacteria</taxon>
        <taxon>Bacillati</taxon>
        <taxon>Bacillota</taxon>
        <taxon>Bacilli</taxon>
        <taxon>Bacillales</taxon>
        <taxon>Thermoactinomycetaceae</taxon>
        <taxon>Salinithrix</taxon>
    </lineage>
</organism>
<comment type="similarity">
    <text evidence="1 3 5">Belongs to the aldehyde dehydrogenase family.</text>
</comment>
<dbReference type="InterPro" id="IPR016162">
    <property type="entry name" value="Ald_DH_N"/>
</dbReference>
<evidence type="ECO:0000256" key="4">
    <source>
        <dbReference type="PROSITE-ProRule" id="PRU10007"/>
    </source>
</evidence>
<evidence type="ECO:0000256" key="3">
    <source>
        <dbReference type="PIRNR" id="PIRNR036492"/>
    </source>
</evidence>
<evidence type="ECO:0000259" key="6">
    <source>
        <dbReference type="Pfam" id="PF00171"/>
    </source>
</evidence>
<reference evidence="8" key="1">
    <citation type="journal article" date="2019" name="Int. J. Syst. Evol. Microbiol.">
        <title>The Global Catalogue of Microorganisms (GCM) 10K type strain sequencing project: providing services to taxonomists for standard genome sequencing and annotation.</title>
        <authorList>
            <consortium name="The Broad Institute Genomics Platform"/>
            <consortium name="The Broad Institute Genome Sequencing Center for Infectious Disease"/>
            <person name="Wu L."/>
            <person name="Ma J."/>
        </authorList>
    </citation>
    <scope>NUCLEOTIDE SEQUENCE [LARGE SCALE GENOMIC DNA]</scope>
    <source>
        <strain evidence="8">IBRC-M 10813</strain>
    </source>
</reference>